<evidence type="ECO:0000256" key="2">
    <source>
        <dbReference type="ARBA" id="ARBA00006739"/>
    </source>
</evidence>
<proteinExistence type="inferred from homology"/>
<dbReference type="CDD" id="cd02525">
    <property type="entry name" value="Succinoglycan_BP_ExoA"/>
    <property type="match status" value="1"/>
</dbReference>
<comment type="cofactor">
    <cofactor evidence="1">
        <name>Mg(2+)</name>
        <dbReference type="ChEBI" id="CHEBI:18420"/>
    </cofactor>
</comment>
<dbReference type="PANTHER" id="PTHR48090">
    <property type="entry name" value="UNDECAPRENYL-PHOSPHATE 4-DEOXY-4-FORMAMIDO-L-ARABINOSE TRANSFERASE-RELATED"/>
    <property type="match status" value="1"/>
</dbReference>
<keyword evidence="5" id="KW-0460">Magnesium</keyword>
<protein>
    <recommendedName>
        <fullName evidence="7">Glucosyl-3-phosphoglycerate synthase</fullName>
        <ecNumber evidence="6">2.4.1.266</ecNumber>
    </recommendedName>
</protein>
<evidence type="ECO:0000256" key="4">
    <source>
        <dbReference type="ARBA" id="ARBA00022679"/>
    </source>
</evidence>
<evidence type="ECO:0000256" key="7">
    <source>
        <dbReference type="ARBA" id="ARBA00040894"/>
    </source>
</evidence>
<reference evidence="12 13" key="1">
    <citation type="submission" date="2019-01" db="EMBL/GenBank/DDBJ databases">
        <title>Coherence of Microcystis species and biogeography revealed through population genomics.</title>
        <authorList>
            <person name="Perez-Carrascal O.M."/>
            <person name="Terrat Y."/>
            <person name="Giani A."/>
            <person name="Fortin N."/>
            <person name="Tromas N."/>
            <person name="Shapiro B.J."/>
        </authorList>
    </citation>
    <scope>NUCLEOTIDE SEQUENCE [LARGE SCALE GENOMIC DNA]</scope>
    <source>
        <strain evidence="12">Ma_SC_T_19800800_S464</strain>
    </source>
</reference>
<feature type="transmembrane region" description="Helical" evidence="10">
    <location>
        <begin position="303"/>
        <end position="323"/>
    </location>
</feature>
<dbReference type="InterPro" id="IPR050256">
    <property type="entry name" value="Glycosyltransferase_2"/>
</dbReference>
<gene>
    <name evidence="12" type="ORF">EWV81_03440</name>
</gene>
<dbReference type="Pfam" id="PF00535">
    <property type="entry name" value="Glycos_transf_2"/>
    <property type="match status" value="1"/>
</dbReference>
<comment type="catalytic activity">
    <reaction evidence="9">
        <text>an NDP-alpha-D-glucose + (2R)-3-phosphoglycerate = (2R)-2-O-(alpha-D-glucopyranosyl)-3-phospho-glycerate + a ribonucleoside 5'-diphosphate + H(+)</text>
        <dbReference type="Rhea" id="RHEA:47244"/>
        <dbReference type="ChEBI" id="CHEBI:15378"/>
        <dbReference type="ChEBI" id="CHEBI:57930"/>
        <dbReference type="ChEBI" id="CHEBI:58272"/>
        <dbReference type="ChEBI" id="CHEBI:62600"/>
        <dbReference type="ChEBI" id="CHEBI:76533"/>
        <dbReference type="EC" id="2.4.1.266"/>
    </reaction>
    <physiologicalReaction direction="left-to-right" evidence="9">
        <dbReference type="Rhea" id="RHEA:47245"/>
    </physiologicalReaction>
</comment>
<dbReference type="Proteomes" id="UP000319313">
    <property type="component" value="Unassembled WGS sequence"/>
</dbReference>
<dbReference type="InterPro" id="IPR029044">
    <property type="entry name" value="Nucleotide-diphossugar_trans"/>
</dbReference>
<feature type="domain" description="Glycosyltransferase 2-like" evidence="11">
    <location>
        <begin position="16"/>
        <end position="174"/>
    </location>
</feature>
<dbReference type="PANTHER" id="PTHR48090:SF10">
    <property type="entry name" value="GLUCOSYL-3-PHOSPHOGLYCERATE SYNTHASE"/>
    <property type="match status" value="1"/>
</dbReference>
<dbReference type="GO" id="GO:0016757">
    <property type="term" value="F:glycosyltransferase activity"/>
    <property type="evidence" value="ECO:0007669"/>
    <property type="project" value="UniProtKB-KW"/>
</dbReference>
<evidence type="ECO:0000256" key="5">
    <source>
        <dbReference type="ARBA" id="ARBA00022842"/>
    </source>
</evidence>
<keyword evidence="10" id="KW-1133">Transmembrane helix</keyword>
<evidence type="ECO:0000256" key="8">
    <source>
        <dbReference type="ARBA" id="ARBA00048689"/>
    </source>
</evidence>
<comment type="similarity">
    <text evidence="2">Belongs to the glycosyltransferase 2 family.</text>
</comment>
<evidence type="ECO:0000313" key="12">
    <source>
        <dbReference type="EMBL" id="TRU29027.1"/>
    </source>
</evidence>
<evidence type="ECO:0000256" key="10">
    <source>
        <dbReference type="SAM" id="Phobius"/>
    </source>
</evidence>
<feature type="transmembrane region" description="Helical" evidence="10">
    <location>
        <begin position="278"/>
        <end position="297"/>
    </location>
</feature>
<evidence type="ECO:0000256" key="3">
    <source>
        <dbReference type="ARBA" id="ARBA00022676"/>
    </source>
</evidence>
<comment type="catalytic activity">
    <reaction evidence="8">
        <text>(2R)-3-phosphoglycerate + UDP-alpha-D-glucose = (2R)-2-O-(alpha-D-glucopyranosyl)-3-phospho-glycerate + UDP + H(+)</text>
        <dbReference type="Rhea" id="RHEA:31319"/>
        <dbReference type="ChEBI" id="CHEBI:15378"/>
        <dbReference type="ChEBI" id="CHEBI:58223"/>
        <dbReference type="ChEBI" id="CHEBI:58272"/>
        <dbReference type="ChEBI" id="CHEBI:58885"/>
        <dbReference type="ChEBI" id="CHEBI:62600"/>
        <dbReference type="EC" id="2.4.1.266"/>
    </reaction>
    <physiologicalReaction direction="left-to-right" evidence="8">
        <dbReference type="Rhea" id="RHEA:31320"/>
    </physiologicalReaction>
</comment>
<organism evidence="12 13">
    <name type="scientific">Microcystis aeruginosa Ma_SC_T_19800800_S464</name>
    <dbReference type="NCBI Taxonomy" id="2486257"/>
    <lineage>
        <taxon>Bacteria</taxon>
        <taxon>Bacillati</taxon>
        <taxon>Cyanobacteriota</taxon>
        <taxon>Cyanophyceae</taxon>
        <taxon>Oscillatoriophycideae</taxon>
        <taxon>Chroococcales</taxon>
        <taxon>Microcystaceae</taxon>
        <taxon>Microcystis</taxon>
    </lineage>
</organism>
<dbReference type="InterPro" id="IPR001173">
    <property type="entry name" value="Glyco_trans_2-like"/>
</dbReference>
<evidence type="ECO:0000256" key="6">
    <source>
        <dbReference type="ARBA" id="ARBA00039022"/>
    </source>
</evidence>
<dbReference type="AlphaFoldDB" id="A0A552E3G7"/>
<dbReference type="EMBL" id="SFBL01000026">
    <property type="protein sequence ID" value="TRU29027.1"/>
    <property type="molecule type" value="Genomic_DNA"/>
</dbReference>
<evidence type="ECO:0000256" key="1">
    <source>
        <dbReference type="ARBA" id="ARBA00001946"/>
    </source>
</evidence>
<evidence type="ECO:0000313" key="13">
    <source>
        <dbReference type="Proteomes" id="UP000319313"/>
    </source>
</evidence>
<evidence type="ECO:0000259" key="11">
    <source>
        <dbReference type="Pfam" id="PF00535"/>
    </source>
</evidence>
<dbReference type="SUPFAM" id="SSF53448">
    <property type="entry name" value="Nucleotide-diphospho-sugar transferases"/>
    <property type="match status" value="1"/>
</dbReference>
<evidence type="ECO:0000256" key="9">
    <source>
        <dbReference type="ARBA" id="ARBA00048997"/>
    </source>
</evidence>
<keyword evidence="10" id="KW-0812">Transmembrane</keyword>
<sequence length="382" mass="44149">MSQNTEYFLCTYPTVTVAIPTYNEADHIESVIRGFLQTSYPKLLEILVADGGSQDETQALVKKLSLADSRVKLIINPLKIQSAALNQMLSEAKGDVFLRADAHCDYAPDYIEKCVEALLESKALNVGGSQRFVATNDFQAGLAIASRSFLGNGGAKYRDPNYDGYADTVFIGCFWRKALLEIALEPVQLDNPEEIYEVDSRKILTVFDPFQVTNQDAELNLRLKEKQNNAIYVSSKIKVYYYPRSSWETLFIQYFKYGRGRYLTFLKHPQSTPTRSKLPLIIFITIILFFLLDILWLNNRLHFQLFLVVAIVFILAESIRINYKYRDDFDLEIWRGKKEKIPNLFSRVFWCTIAFLIMPTAYFSGNIYQIYRHKVLKIEKKF</sequence>
<feature type="transmembrane region" description="Helical" evidence="10">
    <location>
        <begin position="344"/>
        <end position="363"/>
    </location>
</feature>
<accession>A0A552E3G7</accession>
<keyword evidence="10" id="KW-0472">Membrane</keyword>
<keyword evidence="3" id="KW-0328">Glycosyltransferase</keyword>
<dbReference type="EC" id="2.4.1.266" evidence="6"/>
<dbReference type="Gene3D" id="3.90.550.10">
    <property type="entry name" value="Spore Coat Polysaccharide Biosynthesis Protein SpsA, Chain A"/>
    <property type="match status" value="1"/>
</dbReference>
<comment type="caution">
    <text evidence="12">The sequence shown here is derived from an EMBL/GenBank/DDBJ whole genome shotgun (WGS) entry which is preliminary data.</text>
</comment>
<keyword evidence="4 12" id="KW-0808">Transferase</keyword>
<name>A0A552E3G7_MICAE</name>